<organism evidence="2">
    <name type="scientific">Arion vulgaris</name>
    <dbReference type="NCBI Taxonomy" id="1028688"/>
    <lineage>
        <taxon>Eukaryota</taxon>
        <taxon>Metazoa</taxon>
        <taxon>Spiralia</taxon>
        <taxon>Lophotrochozoa</taxon>
        <taxon>Mollusca</taxon>
        <taxon>Gastropoda</taxon>
        <taxon>Heterobranchia</taxon>
        <taxon>Euthyneura</taxon>
        <taxon>Panpulmonata</taxon>
        <taxon>Eupulmonata</taxon>
        <taxon>Stylommatophora</taxon>
        <taxon>Helicina</taxon>
        <taxon>Arionoidea</taxon>
        <taxon>Arionidae</taxon>
        <taxon>Arion</taxon>
    </lineage>
</organism>
<feature type="transmembrane region" description="Helical" evidence="1">
    <location>
        <begin position="16"/>
        <end position="38"/>
    </location>
</feature>
<keyword evidence="1" id="KW-1133">Transmembrane helix</keyword>
<evidence type="ECO:0000313" key="2">
    <source>
        <dbReference type="EMBL" id="CEK64827.1"/>
    </source>
</evidence>
<feature type="non-terminal residue" evidence="2">
    <location>
        <position position="1"/>
    </location>
</feature>
<keyword evidence="1" id="KW-0812">Transmembrane</keyword>
<evidence type="ECO:0000256" key="1">
    <source>
        <dbReference type="SAM" id="Phobius"/>
    </source>
</evidence>
<proteinExistence type="predicted"/>
<reference evidence="2" key="1">
    <citation type="submission" date="2014-12" db="EMBL/GenBank/DDBJ databases">
        <title>Insight into the proteome of Arion vulgaris.</title>
        <authorList>
            <person name="Aradska J."/>
            <person name="Bulat T."/>
            <person name="Smidak R."/>
            <person name="Sarate P."/>
            <person name="Gangsoo J."/>
            <person name="Sialana F."/>
            <person name="Bilban M."/>
            <person name="Lubec G."/>
        </authorList>
    </citation>
    <scope>NUCLEOTIDE SEQUENCE</scope>
    <source>
        <tissue evidence="2">Skin</tissue>
    </source>
</reference>
<protein>
    <submittedName>
        <fullName evidence="2">Uncharacterized protein</fullName>
    </submittedName>
</protein>
<dbReference type="AlphaFoldDB" id="A0A0B6Z8Y0"/>
<dbReference type="EMBL" id="HACG01017962">
    <property type="protein sequence ID" value="CEK64827.1"/>
    <property type="molecule type" value="Transcribed_RNA"/>
</dbReference>
<accession>A0A0B6Z8Y0</accession>
<keyword evidence="1" id="KW-0472">Membrane</keyword>
<sequence length="56" mass="6271">HFILSSLQKQLVWKGFSFHVCLPCTVHVSLIIDIIFVAHMTSSPSTVVIAVKDYTL</sequence>
<name>A0A0B6Z8Y0_9EUPU</name>
<gene>
    <name evidence="2" type="primary">ORF53059</name>
</gene>